<dbReference type="AlphaFoldDB" id="A0A6J6HVE4"/>
<evidence type="ECO:0000313" key="2">
    <source>
        <dbReference type="EMBL" id="CAB4612438.1"/>
    </source>
</evidence>
<dbReference type="SUPFAM" id="SSF53474">
    <property type="entry name" value="alpha/beta-Hydrolases"/>
    <property type="match status" value="1"/>
</dbReference>
<sequence length="222" mass="23600">MGEMVEFKSNGGTCTGYLAGTSGPGVIVIQEWWGLVPHITDIADRFAAEGFVALAPDMYHGEATNEPDLAGKLLMSMNLSTAGKDLSGAVDLLQERTGRTKVGVTGFCMGGGLALMAACLRPDAIAAAAPFYGGMRPDTVIEWDNLAAVVEGHYAATDRGTAAPEAVKELEATLRAKGKDATFHVYPGTQHAFFNDTRPEVYDAEVSKLAWDRTLALFRANL</sequence>
<gene>
    <name evidence="2" type="ORF">UFOPK1889_00378</name>
</gene>
<dbReference type="InterPro" id="IPR051049">
    <property type="entry name" value="Dienelactone_hydrolase-like"/>
</dbReference>
<name>A0A6J6HVE4_9ZZZZ</name>
<feature type="domain" description="Dienelactone hydrolase" evidence="1">
    <location>
        <begin position="22"/>
        <end position="220"/>
    </location>
</feature>
<dbReference type="PANTHER" id="PTHR46623">
    <property type="entry name" value="CARBOXYMETHYLENEBUTENOLIDASE-RELATED"/>
    <property type="match status" value="1"/>
</dbReference>
<protein>
    <submittedName>
        <fullName evidence="2">Unannotated protein</fullName>
    </submittedName>
</protein>
<dbReference type="Pfam" id="PF01738">
    <property type="entry name" value="DLH"/>
    <property type="match status" value="1"/>
</dbReference>
<dbReference type="InterPro" id="IPR002925">
    <property type="entry name" value="Dienelactn_hydro"/>
</dbReference>
<dbReference type="Gene3D" id="3.40.50.1820">
    <property type="entry name" value="alpha/beta hydrolase"/>
    <property type="match status" value="1"/>
</dbReference>
<dbReference type="InterPro" id="IPR029058">
    <property type="entry name" value="AB_hydrolase_fold"/>
</dbReference>
<accession>A0A6J6HVE4</accession>
<evidence type="ECO:0000259" key="1">
    <source>
        <dbReference type="Pfam" id="PF01738"/>
    </source>
</evidence>
<dbReference type="EMBL" id="CAEZUZ010000041">
    <property type="protein sequence ID" value="CAB4612438.1"/>
    <property type="molecule type" value="Genomic_DNA"/>
</dbReference>
<organism evidence="2">
    <name type="scientific">freshwater metagenome</name>
    <dbReference type="NCBI Taxonomy" id="449393"/>
    <lineage>
        <taxon>unclassified sequences</taxon>
        <taxon>metagenomes</taxon>
        <taxon>ecological metagenomes</taxon>
    </lineage>
</organism>
<dbReference type="GO" id="GO:0016787">
    <property type="term" value="F:hydrolase activity"/>
    <property type="evidence" value="ECO:0007669"/>
    <property type="project" value="InterPro"/>
</dbReference>
<proteinExistence type="predicted"/>
<dbReference type="PANTHER" id="PTHR46623:SF6">
    <property type="entry name" value="ALPHA_BETA-HYDROLASES SUPERFAMILY PROTEIN"/>
    <property type="match status" value="1"/>
</dbReference>
<reference evidence="2" key="1">
    <citation type="submission" date="2020-05" db="EMBL/GenBank/DDBJ databases">
        <authorList>
            <person name="Chiriac C."/>
            <person name="Salcher M."/>
            <person name="Ghai R."/>
            <person name="Kavagutti S V."/>
        </authorList>
    </citation>
    <scope>NUCLEOTIDE SEQUENCE</scope>
</reference>